<reference evidence="1" key="2">
    <citation type="submission" date="2018-05" db="EMBL/GenBank/DDBJ databases">
        <title>OpunRS2 (Oryza punctata Reference Sequence Version 2).</title>
        <authorList>
            <person name="Zhang J."/>
            <person name="Kudrna D."/>
            <person name="Lee S."/>
            <person name="Talag J."/>
            <person name="Welchert J."/>
            <person name="Wing R.A."/>
        </authorList>
    </citation>
    <scope>NUCLEOTIDE SEQUENCE [LARGE SCALE GENOMIC DNA]</scope>
</reference>
<organism evidence="1">
    <name type="scientific">Oryza punctata</name>
    <name type="common">Red rice</name>
    <dbReference type="NCBI Taxonomy" id="4537"/>
    <lineage>
        <taxon>Eukaryota</taxon>
        <taxon>Viridiplantae</taxon>
        <taxon>Streptophyta</taxon>
        <taxon>Embryophyta</taxon>
        <taxon>Tracheophyta</taxon>
        <taxon>Spermatophyta</taxon>
        <taxon>Magnoliopsida</taxon>
        <taxon>Liliopsida</taxon>
        <taxon>Poales</taxon>
        <taxon>Poaceae</taxon>
        <taxon>BOP clade</taxon>
        <taxon>Oryzoideae</taxon>
        <taxon>Oryzeae</taxon>
        <taxon>Oryzinae</taxon>
        <taxon>Oryza</taxon>
    </lineage>
</organism>
<dbReference type="SUPFAM" id="SSF50249">
    <property type="entry name" value="Nucleic acid-binding proteins"/>
    <property type="match status" value="1"/>
</dbReference>
<dbReference type="Proteomes" id="UP000026962">
    <property type="component" value="Chromosome 12"/>
</dbReference>
<keyword evidence="2" id="KW-1185">Reference proteome</keyword>
<dbReference type="InterPro" id="IPR012340">
    <property type="entry name" value="NA-bd_OB-fold"/>
</dbReference>
<protein>
    <submittedName>
        <fullName evidence="1">Uncharacterized protein</fullName>
    </submittedName>
</protein>
<evidence type="ECO:0000313" key="2">
    <source>
        <dbReference type="Proteomes" id="UP000026962"/>
    </source>
</evidence>
<dbReference type="EnsemblPlants" id="OPUNC12G18050.1">
    <property type="protein sequence ID" value="OPUNC12G18050.1"/>
    <property type="gene ID" value="OPUNC12G18050"/>
</dbReference>
<proteinExistence type="predicted"/>
<name>A0A0E0MPY7_ORYPU</name>
<accession>A0A0E0MPY7</accession>
<evidence type="ECO:0000313" key="1">
    <source>
        <dbReference type="EnsemblPlants" id="OPUNC12G18050.1"/>
    </source>
</evidence>
<dbReference type="eggNOG" id="KOG0778">
    <property type="taxonomic scope" value="Eukaryota"/>
</dbReference>
<dbReference type="Gramene" id="OPUNC12G18050.1">
    <property type="protein sequence ID" value="OPUNC12G18050.1"/>
    <property type="gene ID" value="OPUNC12G18050"/>
</dbReference>
<dbReference type="HOGENOM" id="CLU_638400_0_0_1"/>
<reference evidence="1" key="1">
    <citation type="submission" date="2015-04" db="UniProtKB">
        <authorList>
            <consortium name="EnsemblPlants"/>
        </authorList>
    </citation>
    <scope>IDENTIFICATION</scope>
</reference>
<sequence length="430" mass="49806">MENCSIPRGANASHPLEMVDVRARVIWKGYLHENYYGDLQVRLILIDELGTKMEVIVYRHQAEHFNQLLRCSSVYDFYNVGFDPTEMLRHLRFRIRSQFCMILNCATTARTPHGPVYMLRCPNCRISPSLITKNPRSMEDPKSACQILMYHRKLIRSIIGQTYENLPQDYELTNGDLIAQLTIDSSIGNYILVISAYIHCIREQAKNDNKVYYENPFISNMLKGAGINGVDEYSDNFITNILKNYLFHELQQDLPSHKWEDLNVMKWPIIEQLQEKIQGDRKVWVQSSRPHSISLSLEQLQLVATGFGLSPDNRDDIDLAKFVGSWSEIHYKLAQCKSACPASRWNEDISLWRPIIVNTPVFDTNLSGFLIHLFMCTWKNEELHLPAINDGDELRQNFLLNLLMYQQNECESNIPSGARDFLKCIANARH</sequence>
<dbReference type="AlphaFoldDB" id="A0A0E0MPY7"/>